<evidence type="ECO:0000313" key="2">
    <source>
        <dbReference type="Proteomes" id="UP001056634"/>
    </source>
</evidence>
<dbReference type="Proteomes" id="UP001056634">
    <property type="component" value="Segment"/>
</dbReference>
<name>A0A9E7N4D0_9CAUD</name>
<evidence type="ECO:0000313" key="1">
    <source>
        <dbReference type="EMBL" id="UTC28675.1"/>
    </source>
</evidence>
<keyword evidence="2" id="KW-1185">Reference proteome</keyword>
<accession>A0A9E7N4D0</accession>
<gene>
    <name evidence="1" type="ORF">MARCHEWKA_01620</name>
</gene>
<reference evidence="1" key="1">
    <citation type="submission" date="2022-04" db="EMBL/GenBank/DDBJ databases">
        <authorList>
            <person name="Friedrich I."/>
            <person name="Schneider D."/>
            <person name="Poehlein A."/>
            <person name="Hertel R."/>
            <person name="Daniel R."/>
        </authorList>
    </citation>
    <scope>NUCLEOTIDE SEQUENCE</scope>
</reference>
<dbReference type="EMBL" id="ON529851">
    <property type="protein sequence ID" value="UTC28675.1"/>
    <property type="molecule type" value="Genomic_DNA"/>
</dbReference>
<protein>
    <submittedName>
        <fullName evidence="1">Uncharacterized protein</fullName>
    </submittedName>
</protein>
<proteinExistence type="predicted"/>
<organism evidence="1 2">
    <name type="scientific">Brevundimonas phage vB_BpoS-Marchewka</name>
    <dbReference type="NCBI Taxonomy" id="2948604"/>
    <lineage>
        <taxon>Viruses</taxon>
        <taxon>Duplodnaviria</taxon>
        <taxon>Heunggongvirae</taxon>
        <taxon>Uroviricota</taxon>
        <taxon>Caudoviricetes</taxon>
        <taxon>Jeanschmidtviridae</taxon>
        <taxon>Marchewkavirus</taxon>
        <taxon>Marchewkavirus marchewka</taxon>
    </lineage>
</organism>
<sequence>MTDAPYDLRLELSRRHPAQGEDRRIGELRLTTTDPEAGLAIRNELRVALGMAYQVEVYTVEETRARLLCVETYPAPKPKPAPVEDGRYTGLSLAIVDLMKARDTLRLHIEAKTAPTRQECRDVAGALAAFGLKNQEVATAGMDGMVSLTQHELGFIYGVVIGACASLDLTPQRVVALRADLLKRDCALYEPHKRLAEARALQDLSTLDDGLPVAVLSVFGYKGDEDHTTDLVAPEGEPYKVVLHTPQAFDDVIRWNDDFLDPVYVVTPAPGETRLGGFRSLMTHGRSYHLKKERVG</sequence>